<protein>
    <recommendedName>
        <fullName evidence="3">NodB homology domain-containing protein</fullName>
    </recommendedName>
</protein>
<dbReference type="PROSITE" id="PS51677">
    <property type="entry name" value="NODB"/>
    <property type="match status" value="1"/>
</dbReference>
<dbReference type="PANTHER" id="PTHR10587:SF133">
    <property type="entry name" value="CHITIN DEACETYLASE 1-RELATED"/>
    <property type="match status" value="1"/>
</dbReference>
<comment type="caution">
    <text evidence="4">The sequence shown here is derived from an EMBL/GenBank/DDBJ whole genome shotgun (WGS) entry which is preliminary data.</text>
</comment>
<evidence type="ECO:0000256" key="2">
    <source>
        <dbReference type="ARBA" id="ARBA00022801"/>
    </source>
</evidence>
<evidence type="ECO:0000259" key="3">
    <source>
        <dbReference type="PROSITE" id="PS51677"/>
    </source>
</evidence>
<dbReference type="InterPro" id="IPR011330">
    <property type="entry name" value="Glyco_hydro/deAcase_b/a-brl"/>
</dbReference>
<dbReference type="EMBL" id="BIFT01000001">
    <property type="protein sequence ID" value="GCE26757.1"/>
    <property type="molecule type" value="Genomic_DNA"/>
</dbReference>
<name>A0A402B5Z9_9CHLR</name>
<dbReference type="PANTHER" id="PTHR10587">
    <property type="entry name" value="GLYCOSYL TRANSFERASE-RELATED"/>
    <property type="match status" value="1"/>
</dbReference>
<sequence>MKKIILLLAVLIACLAGWGSVIVVYASEAHPVALLATPTVQVTPTVKIINDKLATPAPEVVGQVFSQGNSDKPEIALTFDDGPNPAATQQVLDILKRYHVHATFFCIGENVQSYPALVAQEQADGNIVGNHTWNHPDLTKASVTEVQKQLMDTNSELKSATGTTPTLFRPPYGAIDAAVKQQAAQQHLQPVLWDIDTQDWSMPGTRSIVNAVLDHAGNGDVVLMHDGGGDRTQTIAALPQIIEGLQQKGFNLVTIPQLMNA</sequence>
<keyword evidence="5" id="KW-1185">Reference proteome</keyword>
<keyword evidence="2" id="KW-0378">Hydrolase</keyword>
<dbReference type="GO" id="GO:0016810">
    <property type="term" value="F:hydrolase activity, acting on carbon-nitrogen (but not peptide) bonds"/>
    <property type="evidence" value="ECO:0007669"/>
    <property type="project" value="InterPro"/>
</dbReference>
<proteinExistence type="predicted"/>
<dbReference type="GO" id="GO:0005975">
    <property type="term" value="P:carbohydrate metabolic process"/>
    <property type="evidence" value="ECO:0007669"/>
    <property type="project" value="InterPro"/>
</dbReference>
<evidence type="ECO:0000313" key="4">
    <source>
        <dbReference type="EMBL" id="GCE26757.1"/>
    </source>
</evidence>
<dbReference type="CDD" id="cd10917">
    <property type="entry name" value="CE4_NodB_like_6s_7s"/>
    <property type="match status" value="1"/>
</dbReference>
<feature type="domain" description="NodB homology" evidence="3">
    <location>
        <begin position="73"/>
        <end position="253"/>
    </location>
</feature>
<dbReference type="Pfam" id="PF01522">
    <property type="entry name" value="Polysacc_deac_1"/>
    <property type="match status" value="1"/>
</dbReference>
<dbReference type="InterPro" id="IPR050248">
    <property type="entry name" value="Polysacc_deacetylase_ArnD"/>
</dbReference>
<dbReference type="OrthoDB" id="62208at2"/>
<dbReference type="Proteomes" id="UP000287171">
    <property type="component" value="Unassembled WGS sequence"/>
</dbReference>
<organism evidence="4 5">
    <name type="scientific">Dictyobacter alpinus</name>
    <dbReference type="NCBI Taxonomy" id="2014873"/>
    <lineage>
        <taxon>Bacteria</taxon>
        <taxon>Bacillati</taxon>
        <taxon>Chloroflexota</taxon>
        <taxon>Ktedonobacteria</taxon>
        <taxon>Ktedonobacterales</taxon>
        <taxon>Dictyobacteraceae</taxon>
        <taxon>Dictyobacter</taxon>
    </lineage>
</organism>
<dbReference type="SUPFAM" id="SSF88713">
    <property type="entry name" value="Glycoside hydrolase/deacetylase"/>
    <property type="match status" value="1"/>
</dbReference>
<accession>A0A402B5Z9</accession>
<dbReference type="InterPro" id="IPR002509">
    <property type="entry name" value="NODB_dom"/>
</dbReference>
<evidence type="ECO:0000313" key="5">
    <source>
        <dbReference type="Proteomes" id="UP000287171"/>
    </source>
</evidence>
<dbReference type="AlphaFoldDB" id="A0A402B5Z9"/>
<gene>
    <name evidence="4" type="ORF">KDA_22410</name>
</gene>
<evidence type="ECO:0000256" key="1">
    <source>
        <dbReference type="ARBA" id="ARBA00022723"/>
    </source>
</evidence>
<keyword evidence="1" id="KW-0479">Metal-binding</keyword>
<reference evidence="5" key="1">
    <citation type="submission" date="2018-12" db="EMBL/GenBank/DDBJ databases">
        <title>Tengunoibacter tsumagoiensis gen. nov., sp. nov., Dictyobacter kobayashii sp. nov., D. alpinus sp. nov., and D. joshuensis sp. nov. and description of Dictyobacteraceae fam. nov. within the order Ktedonobacterales isolated from Tengu-no-mugimeshi.</title>
        <authorList>
            <person name="Wang C.M."/>
            <person name="Zheng Y."/>
            <person name="Sakai Y."/>
            <person name="Toyoda A."/>
            <person name="Minakuchi Y."/>
            <person name="Abe K."/>
            <person name="Yokota A."/>
            <person name="Yabe S."/>
        </authorList>
    </citation>
    <scope>NUCLEOTIDE SEQUENCE [LARGE SCALE GENOMIC DNA]</scope>
    <source>
        <strain evidence="5">Uno16</strain>
    </source>
</reference>
<dbReference type="Gene3D" id="3.20.20.370">
    <property type="entry name" value="Glycoside hydrolase/deacetylase"/>
    <property type="match status" value="1"/>
</dbReference>
<dbReference type="RefSeq" id="WP_126627174.1">
    <property type="nucleotide sequence ID" value="NZ_BIFT01000001.1"/>
</dbReference>
<dbReference type="GO" id="GO:0016020">
    <property type="term" value="C:membrane"/>
    <property type="evidence" value="ECO:0007669"/>
    <property type="project" value="TreeGrafter"/>
</dbReference>
<dbReference type="GO" id="GO:0046872">
    <property type="term" value="F:metal ion binding"/>
    <property type="evidence" value="ECO:0007669"/>
    <property type="project" value="UniProtKB-KW"/>
</dbReference>